<dbReference type="SUPFAM" id="SSF56672">
    <property type="entry name" value="DNA/RNA polymerases"/>
    <property type="match status" value="1"/>
</dbReference>
<feature type="domain" description="DNA-directed RNA polymerase C-terminal" evidence="1">
    <location>
        <begin position="6"/>
        <end position="140"/>
    </location>
</feature>
<organism evidence="2 3">
    <name type="scientific">Enterobacter phage EcP1</name>
    <dbReference type="NCBI Taxonomy" id="942016"/>
    <lineage>
        <taxon>Viruses</taxon>
        <taxon>Duplodnaviria</taxon>
        <taxon>Heunggongvirae</taxon>
        <taxon>Uroviricota</taxon>
        <taxon>Caudoviricetes</taxon>
        <taxon>Schitoviridae</taxon>
        <taxon>Eceepunavirus</taxon>
        <taxon>Eceepunavirus EcP1</taxon>
    </lineage>
</organism>
<evidence type="ECO:0000313" key="2">
    <source>
        <dbReference type="EMBL" id="ADU79161.1"/>
    </source>
</evidence>
<gene>
    <name evidence="2" type="ORF">EcP1_gp10</name>
</gene>
<evidence type="ECO:0000259" key="1">
    <source>
        <dbReference type="Pfam" id="PF00940"/>
    </source>
</evidence>
<proteinExistence type="predicted"/>
<dbReference type="InterPro" id="IPR043502">
    <property type="entry name" value="DNA/RNA_pol_sf"/>
</dbReference>
<accession>E9NID5</accession>
<dbReference type="Pfam" id="PF00940">
    <property type="entry name" value="RNA_pol"/>
    <property type="match status" value="1"/>
</dbReference>
<keyword evidence="3" id="KW-1185">Reference proteome</keyword>
<evidence type="ECO:0000313" key="3">
    <source>
        <dbReference type="Proteomes" id="UP000007263"/>
    </source>
</evidence>
<dbReference type="Proteomes" id="UP000007263">
    <property type="component" value="Segment"/>
</dbReference>
<dbReference type="GeneID" id="14006789"/>
<sequence>MQTFTGKEYLKIDIANNFGLDKKLFHERIEWFDSNKFRLKELVNEAEEPALFMAGMFAYEDMIQRKPTGYTVAMDACSSGLQIMAAITGCRETAKNTGLVDPDVRPDVYTTGHEVMATMMDIGQYPRHILKDAIMTYFYGSEARPKAAFGEGSKELDVFFQVMKIIAPAAFVLRNSLIELWQPNVLKHSWVLPDNFHVEIKTMVEVEEEVHVKQLGIVFKQKRKVNKGQEKGLHLAANTIHSIDAFVVREMNRRCNYNRELVLSLLALPCTGQGLNRNVDHALSALINCYKESKLLSVRCIDYIDIHNYGMLPEEMREELESILNGMLKYKPFHLLTVHDCFRCHPNYMNWVRLNYIKIFMQLADSDILQDIVSQIRGVPTVVNKVTNDLSKYIAKSNYMLS</sequence>
<protein>
    <submittedName>
        <fullName evidence="2">RNA polymerase</fullName>
    </submittedName>
</protein>
<dbReference type="RefSeq" id="YP_007003133.1">
    <property type="nucleotide sequence ID" value="NC_019485.1"/>
</dbReference>
<name>E9NID5_9CAUD</name>
<dbReference type="InterPro" id="IPR046950">
    <property type="entry name" value="DNA-dir_Rpol_C_phage-type"/>
</dbReference>
<dbReference type="EMBL" id="HQ641380">
    <property type="protein sequence ID" value="ADU79161.1"/>
    <property type="molecule type" value="Genomic_DNA"/>
</dbReference>
<dbReference type="Gene3D" id="1.10.287.280">
    <property type="match status" value="1"/>
</dbReference>
<reference evidence="2 3" key="1">
    <citation type="submission" date="2010-11" db="EMBL/GenBank/DDBJ databases">
        <title>Complete nucleotide sequence of the bacteriophage EcP1, a new member of the N4-like viruses.</title>
        <authorList>
            <person name="Zhu J."/>
            <person name="Rao X."/>
            <person name="Tan Y."/>
            <person name="Hu Z."/>
            <person name="Xiong K."/>
            <person name="Chen Z."/>
            <person name="Li S."/>
            <person name="Yang J."/>
            <person name="Jin X."/>
            <person name="Chen Y."/>
            <person name="Hu F."/>
        </authorList>
    </citation>
    <scope>NUCLEOTIDE SEQUENCE [LARGE SCALE GENOMIC DNA]</scope>
</reference>
<dbReference type="OrthoDB" id="2532at10239"/>
<dbReference type="KEGG" id="vg:14006789"/>